<protein>
    <submittedName>
        <fullName evidence="1">Uncharacterized protein</fullName>
    </submittedName>
</protein>
<gene>
    <name evidence="1" type="ORF">MCOO_23020</name>
</gene>
<dbReference type="RefSeq" id="WP_163776457.1">
    <property type="nucleotide sequence ID" value="NZ_AP022569.1"/>
</dbReference>
<dbReference type="Proteomes" id="UP000465866">
    <property type="component" value="Chromosome"/>
</dbReference>
<reference evidence="1 2" key="1">
    <citation type="journal article" date="2019" name="Emerg. Microbes Infect.">
        <title>Comprehensive subspecies identification of 175 nontuberculous mycobacteria species based on 7547 genomic profiles.</title>
        <authorList>
            <person name="Matsumoto Y."/>
            <person name="Kinjo T."/>
            <person name="Motooka D."/>
            <person name="Nabeya D."/>
            <person name="Jung N."/>
            <person name="Uechi K."/>
            <person name="Horii T."/>
            <person name="Iida T."/>
            <person name="Fujita J."/>
            <person name="Nakamura S."/>
        </authorList>
    </citation>
    <scope>NUCLEOTIDE SEQUENCE [LARGE SCALE GENOMIC DNA]</scope>
    <source>
        <strain evidence="1 2">JCM 12404</strain>
    </source>
</reference>
<evidence type="ECO:0000313" key="1">
    <source>
        <dbReference type="EMBL" id="BBX46287.1"/>
    </source>
</evidence>
<proteinExistence type="predicted"/>
<organism evidence="1 2">
    <name type="scientific">Mycobacterium cookii</name>
    <dbReference type="NCBI Taxonomy" id="1775"/>
    <lineage>
        <taxon>Bacteria</taxon>
        <taxon>Bacillati</taxon>
        <taxon>Actinomycetota</taxon>
        <taxon>Actinomycetes</taxon>
        <taxon>Mycobacteriales</taxon>
        <taxon>Mycobacteriaceae</taxon>
        <taxon>Mycobacterium</taxon>
    </lineage>
</organism>
<dbReference type="EMBL" id="AP022569">
    <property type="protein sequence ID" value="BBX46287.1"/>
    <property type="molecule type" value="Genomic_DNA"/>
</dbReference>
<name>A0A7I7KWV0_9MYCO</name>
<sequence>MIDAGYDDTRDRDTIERELRLLVSVRNAYRERGGAMPSISQMDALLDELLELDRPR</sequence>
<keyword evidence="2" id="KW-1185">Reference proteome</keyword>
<accession>A0A7I7KWV0</accession>
<dbReference type="AlphaFoldDB" id="A0A7I7KWV0"/>
<evidence type="ECO:0000313" key="2">
    <source>
        <dbReference type="Proteomes" id="UP000465866"/>
    </source>
</evidence>
<dbReference type="KEGG" id="mcoo:MCOO_23020"/>